<feature type="domain" description="HMA" evidence="2">
    <location>
        <begin position="18"/>
        <end position="84"/>
    </location>
</feature>
<comment type="caution">
    <text evidence="3">The sequence shown here is derived from an EMBL/GenBank/DDBJ whole genome shotgun (WGS) entry which is preliminary data.</text>
</comment>
<dbReference type="InterPro" id="IPR006121">
    <property type="entry name" value="HMA_dom"/>
</dbReference>
<dbReference type="PRINTS" id="PR00946">
    <property type="entry name" value="HGSCAVENGER"/>
</dbReference>
<accession>A0A0G9JQQ8</accession>
<dbReference type="GO" id="GO:0046872">
    <property type="term" value="F:metal ion binding"/>
    <property type="evidence" value="ECO:0007669"/>
    <property type="project" value="UniProtKB-KW"/>
</dbReference>
<dbReference type="AlphaFoldDB" id="A0A0G9JQQ8"/>
<reference evidence="3 4" key="1">
    <citation type="submission" date="2014-01" db="EMBL/GenBank/DDBJ databases">
        <title>Development of a Comparative Genomic Fingerprinting Assay for High Resolution Genotyping of Arcobacter butzleri.</title>
        <authorList>
            <person name="Webb A.L."/>
            <person name="Inglis G.D."/>
            <person name="Kruczkiewicz P."/>
            <person name="Selinger L.B."/>
            <person name="Taboada E.N."/>
        </authorList>
    </citation>
    <scope>NUCLEOTIDE SEQUENCE [LARGE SCALE GENOMIC DNA]</scope>
    <source>
        <strain evidence="3 4">L348</strain>
    </source>
</reference>
<evidence type="ECO:0000313" key="4">
    <source>
        <dbReference type="Proteomes" id="UP000035514"/>
    </source>
</evidence>
<dbReference type="PANTHER" id="PTHR46594:SF4">
    <property type="entry name" value="P-TYPE CATION-TRANSPORTING ATPASE"/>
    <property type="match status" value="1"/>
</dbReference>
<evidence type="ECO:0000259" key="2">
    <source>
        <dbReference type="PROSITE" id="PS50846"/>
    </source>
</evidence>
<evidence type="ECO:0000256" key="1">
    <source>
        <dbReference type="ARBA" id="ARBA00022723"/>
    </source>
</evidence>
<organism evidence="3 4">
    <name type="scientific">Aliarcobacter butzleri L348</name>
    <dbReference type="NCBI Taxonomy" id="1447256"/>
    <lineage>
        <taxon>Bacteria</taxon>
        <taxon>Pseudomonadati</taxon>
        <taxon>Campylobacterota</taxon>
        <taxon>Epsilonproteobacteria</taxon>
        <taxon>Campylobacterales</taxon>
        <taxon>Arcobacteraceae</taxon>
        <taxon>Aliarcobacter</taxon>
    </lineage>
</organism>
<dbReference type="RefSeq" id="WP_046997356.1">
    <property type="nucleotide sequence ID" value="NZ_JAIQ01000168.1"/>
</dbReference>
<dbReference type="CDD" id="cd00371">
    <property type="entry name" value="HMA"/>
    <property type="match status" value="1"/>
</dbReference>
<dbReference type="SUPFAM" id="SSF55008">
    <property type="entry name" value="HMA, heavy metal-associated domain"/>
    <property type="match status" value="1"/>
</dbReference>
<proteinExistence type="predicted"/>
<keyword evidence="1" id="KW-0479">Metal-binding</keyword>
<sequence>MKIIVLLFMIFNLSFASKITVFKVEGMHCPLCTTAIKKAINEIDGIKKVSARLNTKEVTVIYDEEKVKIEDILKAVKTTSYEAVELTTSKYEE</sequence>
<protein>
    <submittedName>
        <fullName evidence="3">Heavy-metal transporting ATPase</fullName>
    </submittedName>
</protein>
<name>A0A0G9JQQ8_9BACT</name>
<dbReference type="Pfam" id="PF00403">
    <property type="entry name" value="HMA"/>
    <property type="match status" value="1"/>
</dbReference>
<dbReference type="PROSITE" id="PS50846">
    <property type="entry name" value="HMA_2"/>
    <property type="match status" value="1"/>
</dbReference>
<dbReference type="InterPro" id="IPR036163">
    <property type="entry name" value="HMA_dom_sf"/>
</dbReference>
<dbReference type="PANTHER" id="PTHR46594">
    <property type="entry name" value="P-TYPE CATION-TRANSPORTING ATPASE"/>
    <property type="match status" value="1"/>
</dbReference>
<dbReference type="EMBL" id="JAIQ01000168">
    <property type="protein sequence ID" value="KLD96510.1"/>
    <property type="molecule type" value="Genomic_DNA"/>
</dbReference>
<dbReference type="InterPro" id="IPR001802">
    <property type="entry name" value="MerP/CopZ"/>
</dbReference>
<dbReference type="Gene3D" id="3.30.70.100">
    <property type="match status" value="1"/>
</dbReference>
<evidence type="ECO:0000313" key="3">
    <source>
        <dbReference type="EMBL" id="KLD96510.1"/>
    </source>
</evidence>
<gene>
    <name evidence="3" type="ORF">AA20_11740</name>
</gene>
<dbReference type="FunFam" id="3.30.70.100:FF:000001">
    <property type="entry name" value="ATPase copper transporting beta"/>
    <property type="match status" value="1"/>
</dbReference>
<dbReference type="PATRIC" id="fig|1447256.3.peg.2300"/>
<dbReference type="Proteomes" id="UP000035514">
    <property type="component" value="Unassembled WGS sequence"/>
</dbReference>